<feature type="domain" description="Integrase catalytic" evidence="1">
    <location>
        <begin position="10"/>
        <end position="203"/>
    </location>
</feature>
<dbReference type="AlphaFoldDB" id="A0AAV1KTS6"/>
<gene>
    <name evidence="2" type="ORF">PARMNEM_LOCUS7402</name>
</gene>
<dbReference type="InterPro" id="IPR012337">
    <property type="entry name" value="RNaseH-like_sf"/>
</dbReference>
<dbReference type="SUPFAM" id="SSF53098">
    <property type="entry name" value="Ribonuclease H-like"/>
    <property type="match status" value="1"/>
</dbReference>
<accession>A0AAV1KTS6</accession>
<sequence>MGQLPSSRVTPCKPFLRTGVDYAGPIDLRMSKGRGNKCYKGYICLFICMVTRAVHIEAVSDFTTQGFLAAFKRFVARRGHCSDIYSDNGTNFIGASKELKQLFSREKHSMLNEIASVLANNSTTWHFIPPRAPNFGGLWEAAIKSAKHHLRRIINNSTLTFEEMSTVLSQIEACLNSRPLSQASGDPDDPAPLTPGHFLIGQSLVVAPDSNYEIQNMSSLRR</sequence>
<dbReference type="Gene3D" id="3.30.420.10">
    <property type="entry name" value="Ribonuclease H-like superfamily/Ribonuclease H"/>
    <property type="match status" value="1"/>
</dbReference>
<name>A0AAV1KTS6_9NEOP</name>
<dbReference type="Proteomes" id="UP001314205">
    <property type="component" value="Unassembled WGS sequence"/>
</dbReference>
<dbReference type="InterPro" id="IPR001584">
    <property type="entry name" value="Integrase_cat-core"/>
</dbReference>
<evidence type="ECO:0000313" key="2">
    <source>
        <dbReference type="EMBL" id="CAK1586448.1"/>
    </source>
</evidence>
<proteinExistence type="predicted"/>
<dbReference type="PROSITE" id="PS50994">
    <property type="entry name" value="INTEGRASE"/>
    <property type="match status" value="1"/>
</dbReference>
<evidence type="ECO:0000313" key="3">
    <source>
        <dbReference type="Proteomes" id="UP001314205"/>
    </source>
</evidence>
<protein>
    <recommendedName>
        <fullName evidence="1">Integrase catalytic domain-containing protein</fullName>
    </recommendedName>
</protein>
<dbReference type="GO" id="GO:0015074">
    <property type="term" value="P:DNA integration"/>
    <property type="evidence" value="ECO:0007669"/>
    <property type="project" value="InterPro"/>
</dbReference>
<dbReference type="GO" id="GO:0003676">
    <property type="term" value="F:nucleic acid binding"/>
    <property type="evidence" value="ECO:0007669"/>
    <property type="project" value="InterPro"/>
</dbReference>
<dbReference type="EMBL" id="CAVLGL010000080">
    <property type="protein sequence ID" value="CAK1586448.1"/>
    <property type="molecule type" value="Genomic_DNA"/>
</dbReference>
<reference evidence="2 3" key="1">
    <citation type="submission" date="2023-11" db="EMBL/GenBank/DDBJ databases">
        <authorList>
            <person name="Hedman E."/>
            <person name="Englund M."/>
            <person name="Stromberg M."/>
            <person name="Nyberg Akerstrom W."/>
            <person name="Nylinder S."/>
            <person name="Jareborg N."/>
            <person name="Kallberg Y."/>
            <person name="Kronander E."/>
        </authorList>
    </citation>
    <scope>NUCLEOTIDE SEQUENCE [LARGE SCALE GENOMIC DNA]</scope>
</reference>
<keyword evidence="3" id="KW-1185">Reference proteome</keyword>
<dbReference type="PANTHER" id="PTHR47331">
    <property type="entry name" value="PHD-TYPE DOMAIN-CONTAINING PROTEIN"/>
    <property type="match status" value="1"/>
</dbReference>
<organism evidence="2 3">
    <name type="scientific">Parnassius mnemosyne</name>
    <name type="common">clouded apollo</name>
    <dbReference type="NCBI Taxonomy" id="213953"/>
    <lineage>
        <taxon>Eukaryota</taxon>
        <taxon>Metazoa</taxon>
        <taxon>Ecdysozoa</taxon>
        <taxon>Arthropoda</taxon>
        <taxon>Hexapoda</taxon>
        <taxon>Insecta</taxon>
        <taxon>Pterygota</taxon>
        <taxon>Neoptera</taxon>
        <taxon>Endopterygota</taxon>
        <taxon>Lepidoptera</taxon>
        <taxon>Glossata</taxon>
        <taxon>Ditrysia</taxon>
        <taxon>Papilionoidea</taxon>
        <taxon>Papilionidae</taxon>
        <taxon>Parnassiinae</taxon>
        <taxon>Parnassini</taxon>
        <taxon>Parnassius</taxon>
        <taxon>Driopa</taxon>
    </lineage>
</organism>
<dbReference type="InterPro" id="IPR036397">
    <property type="entry name" value="RNaseH_sf"/>
</dbReference>
<comment type="caution">
    <text evidence="2">The sequence shown here is derived from an EMBL/GenBank/DDBJ whole genome shotgun (WGS) entry which is preliminary data.</text>
</comment>
<evidence type="ECO:0000259" key="1">
    <source>
        <dbReference type="PROSITE" id="PS50994"/>
    </source>
</evidence>